<comment type="caution">
    <text evidence="2">The sequence shown here is derived from an EMBL/GenBank/DDBJ whole genome shotgun (WGS) entry which is preliminary data.</text>
</comment>
<sequence>LLRSVKLEAGGVVSVDYTPSSRFENDYLPQVLHAVTKLSVDDGRGGVAATEYAYAGGKYDPKARRFLGYRSVIETRPLAEGETARPVVETTYRQDLASAGLPELVVHKDGAGGARKTIAESYDVNLASRPYWARNVATQTTLSEAGVSSTLRVERVFGSYGNVSEIKDYGRIDADGDETWTERFYTLNTSAYIVSTLRAERVRSGMDETFPYIRYERTYYDGNDTDNSAPPAKGHVTRTQAYAEYSSSWVDSTYEYDGFGNRTAAVDGLGNRTEWDYDTTYNLYPVRERLPRYFANGSLSGDTRFVSQATYDGVCGVPATKTDLNGTVQAFTYDAFCRPYEMTVAATGYYVKTRFENDGNPATQAVVTYQPLPNGAGEVYQRASYDGLGRVWRVETPGETETGSVRYADTRYDGRGNVRLQSQVRFDGDTVRWTSKSYDWANRLVKVVNPDSSERSYEHFLHKGTQYTTNPRLYAVMETDELGRRTGRYSSTRGDVILVIRDYDGLDIRETRSYDAYGRLTRVRDASGSVWTYAYDLLGNRLSATDPDMGTWSYVYDAAGRLISQTDARGAVTTLSYDQMGRLLQKQATPAGGGSSIILATNTYDQAASGSFNVGKLTTSTNAVATHAYRYDRFGKVRRQASTIDGLTHTTLTERDASGQIVSMQYLPGPLDIGSETNPWRYTANNMLTAIPGYCSGLSYEADGQTRSISYANGVKTTFAYSPTRRWLTQVTTAKGTATPLLDNSYTRDLTGRIKEIAALSSGESWKYTYDTAGRLTRAGNVGNNSLDEDFVYAANDNLLSRSRVAGAYVYPSATAARPHAPVSVNGVALTYDANGNMKSDGSRVLTWDAANRLSTVVLNGVTTTLAYGPDGARAKKTSATSTTLYPDASVEMTPGASNTATYVRYPHPDLKIEGTAKTYLHRDHLASVRLVTNSSGALVEGTAYAAYGERLNSGFQTEKGYIGERHDPETGLIYLNA</sequence>
<evidence type="ECO:0000313" key="2">
    <source>
        <dbReference type="EMBL" id="MBD0417579.1"/>
    </source>
</evidence>
<dbReference type="Gene3D" id="2.180.10.10">
    <property type="entry name" value="RHS repeat-associated core"/>
    <property type="match status" value="2"/>
</dbReference>
<proteinExistence type="predicted"/>
<keyword evidence="3" id="KW-1185">Reference proteome</keyword>
<dbReference type="InterPro" id="IPR031325">
    <property type="entry name" value="RHS_repeat"/>
</dbReference>
<dbReference type="EMBL" id="JACVVX010000022">
    <property type="protein sequence ID" value="MBD0417579.1"/>
    <property type="molecule type" value="Genomic_DNA"/>
</dbReference>
<dbReference type="PANTHER" id="PTHR32305">
    <property type="match status" value="1"/>
</dbReference>
<dbReference type="Pfam" id="PF12256">
    <property type="entry name" value="TcdB_toxin_midN"/>
    <property type="match status" value="1"/>
</dbReference>
<dbReference type="InterPro" id="IPR050708">
    <property type="entry name" value="T6SS_VgrG/RHS"/>
</dbReference>
<name>A0A8J6U0H2_9HYPH</name>
<dbReference type="Proteomes" id="UP000643405">
    <property type="component" value="Unassembled WGS sequence"/>
</dbReference>
<reference evidence="2" key="1">
    <citation type="submission" date="2020-09" db="EMBL/GenBank/DDBJ databases">
        <title>Genome seq and assembly of Tianweitania sp.</title>
        <authorList>
            <person name="Chhetri G."/>
        </authorList>
    </citation>
    <scope>NUCLEOTIDE SEQUENCE</scope>
    <source>
        <strain evidence="2">Rool2</strain>
    </source>
</reference>
<protein>
    <recommendedName>
        <fullName evidence="1">Insecticide toxin TcdB middle/N-terminal domain-containing protein</fullName>
    </recommendedName>
</protein>
<evidence type="ECO:0000313" key="3">
    <source>
        <dbReference type="Proteomes" id="UP000643405"/>
    </source>
</evidence>
<evidence type="ECO:0000259" key="1">
    <source>
        <dbReference type="Pfam" id="PF12256"/>
    </source>
</evidence>
<feature type="domain" description="Insecticide toxin TcdB middle/N-terminal" evidence="1">
    <location>
        <begin position="1"/>
        <end position="95"/>
    </location>
</feature>
<dbReference type="Pfam" id="PF05593">
    <property type="entry name" value="RHS_repeat"/>
    <property type="match status" value="3"/>
</dbReference>
<dbReference type="AlphaFoldDB" id="A0A8J6U0H2"/>
<dbReference type="PANTHER" id="PTHR32305:SF17">
    <property type="entry name" value="TRNA NUCLEASE WAPA"/>
    <property type="match status" value="1"/>
</dbReference>
<dbReference type="InterPro" id="IPR022045">
    <property type="entry name" value="TcdB_toxin_mid/N"/>
</dbReference>
<feature type="non-terminal residue" evidence="2">
    <location>
        <position position="978"/>
    </location>
</feature>
<dbReference type="RefSeq" id="WP_188167016.1">
    <property type="nucleotide sequence ID" value="NZ_JACVVX010000022.1"/>
</dbReference>
<gene>
    <name evidence="2" type="ORF">ICI42_23385</name>
</gene>
<organism evidence="2 3">
    <name type="scientific">Oryzicola mucosus</name>
    <dbReference type="NCBI Taxonomy" id="2767425"/>
    <lineage>
        <taxon>Bacteria</taxon>
        <taxon>Pseudomonadati</taxon>
        <taxon>Pseudomonadota</taxon>
        <taxon>Alphaproteobacteria</taxon>
        <taxon>Hyphomicrobiales</taxon>
        <taxon>Phyllobacteriaceae</taxon>
        <taxon>Oryzicola</taxon>
    </lineage>
</organism>
<feature type="non-terminal residue" evidence="2">
    <location>
        <position position="1"/>
    </location>
</feature>
<dbReference type="InterPro" id="IPR006530">
    <property type="entry name" value="YD"/>
</dbReference>
<accession>A0A8J6U0H2</accession>
<dbReference type="NCBIfam" id="TIGR01643">
    <property type="entry name" value="YD_repeat_2x"/>
    <property type="match status" value="3"/>
</dbReference>